<gene>
    <name evidence="3" type="ORF">I4I81_23300</name>
</gene>
<keyword evidence="4" id="KW-1185">Reference proteome</keyword>
<keyword evidence="2" id="KW-0560">Oxidoreductase</keyword>
<dbReference type="InterPro" id="IPR017972">
    <property type="entry name" value="Cyt_P450_CS"/>
</dbReference>
<proteinExistence type="inferred from homology"/>
<evidence type="ECO:0000313" key="4">
    <source>
        <dbReference type="Proteomes" id="UP000694287"/>
    </source>
</evidence>
<dbReference type="CDD" id="cd11033">
    <property type="entry name" value="CYP142-like"/>
    <property type="match status" value="1"/>
</dbReference>
<reference evidence="3 4" key="1">
    <citation type="submission" date="2020-11" db="EMBL/GenBank/DDBJ databases">
        <title>Pseudonocardia abyssalis sp. nov. and Pseudonocardia oceani sp. nov., description and phylogenomic analysis of two novel actinomycetes isolated from the deep Southern Ocean.</title>
        <authorList>
            <person name="Parra J."/>
        </authorList>
    </citation>
    <scope>NUCLEOTIDE SEQUENCE [LARGE SCALE GENOMIC DNA]</scope>
    <source>
        <strain evidence="3 4">KRD-168</strain>
    </source>
</reference>
<dbReference type="EMBL" id="JADQDK010000001">
    <property type="protein sequence ID" value="MBW0137166.1"/>
    <property type="molecule type" value="Genomic_DNA"/>
</dbReference>
<evidence type="ECO:0000256" key="2">
    <source>
        <dbReference type="RuleBase" id="RU000461"/>
    </source>
</evidence>
<name>A0ABS6UY70_9PSEU</name>
<accession>A0ABS6UY70</accession>
<organism evidence="3 4">
    <name type="scientific">Pseudonocardia abyssalis</name>
    <dbReference type="NCBI Taxonomy" id="2792008"/>
    <lineage>
        <taxon>Bacteria</taxon>
        <taxon>Bacillati</taxon>
        <taxon>Actinomycetota</taxon>
        <taxon>Actinomycetes</taxon>
        <taxon>Pseudonocardiales</taxon>
        <taxon>Pseudonocardiaceae</taxon>
        <taxon>Pseudonocardia</taxon>
    </lineage>
</organism>
<dbReference type="InterPro" id="IPR001128">
    <property type="entry name" value="Cyt_P450"/>
</dbReference>
<keyword evidence="2" id="KW-0408">Iron</keyword>
<keyword evidence="2" id="KW-0479">Metal-binding</keyword>
<comment type="caution">
    <text evidence="3">The sequence shown here is derived from an EMBL/GenBank/DDBJ whole genome shotgun (WGS) entry which is preliminary data.</text>
</comment>
<evidence type="ECO:0000313" key="3">
    <source>
        <dbReference type="EMBL" id="MBW0137166.1"/>
    </source>
</evidence>
<protein>
    <submittedName>
        <fullName evidence="3">Cytochrome P450</fullName>
    </submittedName>
</protein>
<dbReference type="PANTHER" id="PTHR46696:SF4">
    <property type="entry name" value="BIOTIN BIOSYNTHESIS CYTOCHROME P450"/>
    <property type="match status" value="1"/>
</dbReference>
<dbReference type="PANTHER" id="PTHR46696">
    <property type="entry name" value="P450, PUTATIVE (EUROFUNG)-RELATED"/>
    <property type="match status" value="1"/>
</dbReference>
<dbReference type="PROSITE" id="PS00086">
    <property type="entry name" value="CYTOCHROME_P450"/>
    <property type="match status" value="1"/>
</dbReference>
<dbReference type="Pfam" id="PF00067">
    <property type="entry name" value="p450"/>
    <property type="match status" value="1"/>
</dbReference>
<comment type="similarity">
    <text evidence="1 2">Belongs to the cytochrome P450 family.</text>
</comment>
<dbReference type="Proteomes" id="UP000694287">
    <property type="component" value="Unassembled WGS sequence"/>
</dbReference>
<keyword evidence="2" id="KW-0503">Monooxygenase</keyword>
<sequence length="433" mass="47876">MAAGTGGRTPGRAGLLVSIDVFDPRVFAAGVPHEALRTLRDTDPVSWQDEHEVGIWPAGPGFWAVTRYDDVRHVLRTPQDFSSSLGATQIRDPDPADLPFIRRMVLNMDPPEQVRLRTLVTGAFTRRRLERFADGIRERARALLDAAGDRFDLTDVTDDLPLQNLSDLLGVPYADRPLLKEWTDRVIGYQDPEHAVVVTDADGRPVNPRSPAQLADMFAYAGSLADAKRAHPADDVMTALVQAEVDGERLTDAELHMFFFLLVIAGNDTVRSALPGGVLTLLRNPDEYARLRADPGLLPGAIEEMLRVHPPVLTFRRTATRDLVLAGREIAAGDKVVVYHCSAHSDERRFPDPLRFDPARTPNEHLAFGQGPHLCLGAAFARLQMRAFFTEFLARPPVELDGEPRRLTSNFINGLTRLPVRVTPAGGHRRRGG</sequence>
<evidence type="ECO:0000256" key="1">
    <source>
        <dbReference type="ARBA" id="ARBA00010617"/>
    </source>
</evidence>
<keyword evidence="2" id="KW-0349">Heme</keyword>